<name>A0A7Z2NUL1_9SPHN</name>
<accession>A0A7Z2NUL1</accession>
<dbReference type="RefSeq" id="WP_160591983.1">
    <property type="nucleotide sequence ID" value="NZ_CP047895.1"/>
</dbReference>
<keyword evidence="4" id="KW-1185">Reference proteome</keyword>
<feature type="domain" description="Right handed beta helix" evidence="2">
    <location>
        <begin position="156"/>
        <end position="308"/>
    </location>
</feature>
<sequence length="446" mass="47422">MGFEGRIVAAGMLALAAMAGLAGAGAASAGAPAAGARVIDIADRAALVAALAAARGGETLRLAPGAYGQIAIAGRVFPAAVTLQSRDAARPARLNGVAVSASANLVFRQLDIGRALAPGEPDFTQLSTVTDSRAVRFDRIFFHGSRDGTPANDAWGLYVVGSSGIEIAGSRFEELMRAYIFDRSSDIAVIGNSFRLIRSDAGDFAAVDRVVVRGNSYRDFMPRADDHPDAIQFWTNGQQRGSSDILIEDNVIMQGDGVGPQGIFIRDEQKRYPYRNLVIRNNLIYTEDQWEGISVEGAADVEVSGNSVLSPLDRQKQAWIRLENVGRATVTGNVTVRYVGPAAGGPHVVRDNSVLIEDRALVRRLGGLKPGARPEAERLLIPGRGYRPPAPAAEPAAGRAMGGAECRSRPGCKAGSCRRSRCCRRSCRCARRRAGRRRAARSSSPA</sequence>
<proteinExistence type="predicted"/>
<gene>
    <name evidence="3" type="ORF">GVO57_03785</name>
</gene>
<dbReference type="KEGG" id="schy:GVO57_03785"/>
<protein>
    <recommendedName>
        <fullName evidence="2">Right handed beta helix domain-containing protein</fullName>
    </recommendedName>
</protein>
<feature type="chain" id="PRO_5030782847" description="Right handed beta helix domain-containing protein" evidence="1">
    <location>
        <begin position="30"/>
        <end position="446"/>
    </location>
</feature>
<dbReference type="InterPro" id="IPR011050">
    <property type="entry name" value="Pectin_lyase_fold/virulence"/>
</dbReference>
<keyword evidence="1" id="KW-0732">Signal</keyword>
<evidence type="ECO:0000313" key="3">
    <source>
        <dbReference type="EMBL" id="QHL90113.1"/>
    </source>
</evidence>
<dbReference type="Gene3D" id="2.160.20.10">
    <property type="entry name" value="Single-stranded right-handed beta-helix, Pectin lyase-like"/>
    <property type="match status" value="1"/>
</dbReference>
<evidence type="ECO:0000256" key="1">
    <source>
        <dbReference type="SAM" id="SignalP"/>
    </source>
</evidence>
<reference evidence="3 4" key="1">
    <citation type="submission" date="2020-01" db="EMBL/GenBank/DDBJ databases">
        <title>Sphingomonas sp. C33 whole genome sequece.</title>
        <authorList>
            <person name="Park C."/>
        </authorList>
    </citation>
    <scope>NUCLEOTIDE SEQUENCE [LARGE SCALE GENOMIC DNA]</scope>
    <source>
        <strain evidence="3 4">C33</strain>
    </source>
</reference>
<dbReference type="InterPro" id="IPR012334">
    <property type="entry name" value="Pectin_lyas_fold"/>
</dbReference>
<dbReference type="Proteomes" id="UP000464468">
    <property type="component" value="Chromosome"/>
</dbReference>
<dbReference type="SUPFAM" id="SSF51126">
    <property type="entry name" value="Pectin lyase-like"/>
    <property type="match status" value="1"/>
</dbReference>
<dbReference type="InterPro" id="IPR039448">
    <property type="entry name" value="Beta_helix"/>
</dbReference>
<evidence type="ECO:0000259" key="2">
    <source>
        <dbReference type="Pfam" id="PF13229"/>
    </source>
</evidence>
<organism evidence="3 4">
    <name type="scientific">Sphingomonas changnyeongensis</name>
    <dbReference type="NCBI Taxonomy" id="2698679"/>
    <lineage>
        <taxon>Bacteria</taxon>
        <taxon>Pseudomonadati</taxon>
        <taxon>Pseudomonadota</taxon>
        <taxon>Alphaproteobacteria</taxon>
        <taxon>Sphingomonadales</taxon>
        <taxon>Sphingomonadaceae</taxon>
        <taxon>Sphingomonas</taxon>
    </lineage>
</organism>
<dbReference type="EMBL" id="CP047895">
    <property type="protein sequence ID" value="QHL90113.1"/>
    <property type="molecule type" value="Genomic_DNA"/>
</dbReference>
<dbReference type="AlphaFoldDB" id="A0A7Z2NUL1"/>
<feature type="signal peptide" evidence="1">
    <location>
        <begin position="1"/>
        <end position="29"/>
    </location>
</feature>
<evidence type="ECO:0000313" key="4">
    <source>
        <dbReference type="Proteomes" id="UP000464468"/>
    </source>
</evidence>
<dbReference type="Pfam" id="PF13229">
    <property type="entry name" value="Beta_helix"/>
    <property type="match status" value="1"/>
</dbReference>